<dbReference type="AlphaFoldDB" id="A0A8S8ZRH6"/>
<feature type="region of interest" description="Disordered" evidence="6">
    <location>
        <begin position="311"/>
        <end position="342"/>
    </location>
</feature>
<dbReference type="EMBL" id="NMPR01000091">
    <property type="protein sequence ID" value="KAA8630895.1"/>
    <property type="molecule type" value="Genomic_DNA"/>
</dbReference>
<dbReference type="InterPro" id="IPR052337">
    <property type="entry name" value="SAT4-like"/>
</dbReference>
<feature type="transmembrane region" description="Helical" evidence="7">
    <location>
        <begin position="156"/>
        <end position="177"/>
    </location>
</feature>
<sequence length="475" mass="52718">MNSTTNGTTTALPPAEICDPYGTWPPASERQHDSLRPNIYASSVVCWLIAAFLVGLRLYTRGVIIRVLGPTDWSLLAALVFSLATSIGGIEQAMHGSGLHIWDINCLDIAAGTSWFRASWYSLVFYTLCLFFSKASILLLYIHLFTFRWARLGGQILLAIVTVSHIYMLAVCFVAAIPLNSYWDFSIQRVWTAPQSMWWSSTGLHMATDFLIFLLPLPVVWTIMLPKRQKIALSAVFGLGFLICFISILRLLKLLEVENTETPPVDWTYAAAELTYLTAVECNGAIICACVMTLKPFIVKYFPNLLASRSRSRNGSNGQGGRLSDSITPPTIGSKPFKPPVSAAEAEYMRQGRTNAWMDGGYVELDDTWEGPEGTTVNDAEMKEGVTGGGKKDVVEKEHKEHKEKEHSGIRKWNSLRDHHHHNKGTKSTGGDLEGIQVRKSVDVTVQVEESIEEHGNGNGRSNKRESEYEKGTAL</sequence>
<feature type="transmembrane region" description="Helical" evidence="7">
    <location>
        <begin position="231"/>
        <end position="252"/>
    </location>
</feature>
<feature type="region of interest" description="Disordered" evidence="6">
    <location>
        <begin position="373"/>
        <end position="475"/>
    </location>
</feature>
<dbReference type="Pfam" id="PF20684">
    <property type="entry name" value="Fung_rhodopsin"/>
    <property type="match status" value="1"/>
</dbReference>
<protein>
    <recommendedName>
        <fullName evidence="8">Rhodopsin domain-containing protein</fullName>
    </recommendedName>
</protein>
<keyword evidence="4 7" id="KW-0472">Membrane</keyword>
<keyword evidence="3 7" id="KW-1133">Transmembrane helix</keyword>
<evidence type="ECO:0000256" key="6">
    <source>
        <dbReference type="SAM" id="MobiDB-lite"/>
    </source>
</evidence>
<evidence type="ECO:0000256" key="4">
    <source>
        <dbReference type="ARBA" id="ARBA00023136"/>
    </source>
</evidence>
<evidence type="ECO:0000256" key="3">
    <source>
        <dbReference type="ARBA" id="ARBA00022989"/>
    </source>
</evidence>
<evidence type="ECO:0000259" key="8">
    <source>
        <dbReference type="Pfam" id="PF20684"/>
    </source>
</evidence>
<evidence type="ECO:0000256" key="1">
    <source>
        <dbReference type="ARBA" id="ARBA00004141"/>
    </source>
</evidence>
<feature type="transmembrane region" description="Helical" evidence="7">
    <location>
        <begin position="197"/>
        <end position="219"/>
    </location>
</feature>
<evidence type="ECO:0000313" key="9">
    <source>
        <dbReference type="EMBL" id="KAA8630895.1"/>
    </source>
</evidence>
<evidence type="ECO:0000256" key="5">
    <source>
        <dbReference type="ARBA" id="ARBA00038359"/>
    </source>
</evidence>
<dbReference type="VEuPathDB" id="FungiDB:SMAC_04913"/>
<evidence type="ECO:0000256" key="7">
    <source>
        <dbReference type="SAM" id="Phobius"/>
    </source>
</evidence>
<feature type="domain" description="Rhodopsin" evidence="8">
    <location>
        <begin position="56"/>
        <end position="299"/>
    </location>
</feature>
<keyword evidence="2 7" id="KW-0812">Transmembrane</keyword>
<evidence type="ECO:0000313" key="10">
    <source>
        <dbReference type="Proteomes" id="UP000433876"/>
    </source>
</evidence>
<dbReference type="PANTHER" id="PTHR33048:SF47">
    <property type="entry name" value="INTEGRAL MEMBRANE PROTEIN-RELATED"/>
    <property type="match status" value="1"/>
</dbReference>
<feature type="transmembrane region" description="Helical" evidence="7">
    <location>
        <begin position="123"/>
        <end position="144"/>
    </location>
</feature>
<dbReference type="InterPro" id="IPR049326">
    <property type="entry name" value="Rhodopsin_dom_fungi"/>
</dbReference>
<organism evidence="9 10">
    <name type="scientific">Sordaria macrospora</name>
    <dbReference type="NCBI Taxonomy" id="5147"/>
    <lineage>
        <taxon>Eukaryota</taxon>
        <taxon>Fungi</taxon>
        <taxon>Dikarya</taxon>
        <taxon>Ascomycota</taxon>
        <taxon>Pezizomycotina</taxon>
        <taxon>Sordariomycetes</taxon>
        <taxon>Sordariomycetidae</taxon>
        <taxon>Sordariales</taxon>
        <taxon>Sordariaceae</taxon>
        <taxon>Sordaria</taxon>
    </lineage>
</organism>
<feature type="compositionally biased region" description="Basic and acidic residues" evidence="6">
    <location>
        <begin position="380"/>
        <end position="409"/>
    </location>
</feature>
<comment type="similarity">
    <text evidence="5">Belongs to the SAT4 family.</text>
</comment>
<dbReference type="GO" id="GO:0016020">
    <property type="term" value="C:membrane"/>
    <property type="evidence" value="ECO:0007669"/>
    <property type="project" value="UniProtKB-SubCell"/>
</dbReference>
<feature type="transmembrane region" description="Helical" evidence="7">
    <location>
        <begin position="71"/>
        <end position="90"/>
    </location>
</feature>
<dbReference type="OMA" id="LHMATDF"/>
<dbReference type="PANTHER" id="PTHR33048">
    <property type="entry name" value="PTH11-LIKE INTEGRAL MEMBRANE PROTEIN (AFU_ORTHOLOGUE AFUA_5G11245)"/>
    <property type="match status" value="1"/>
</dbReference>
<name>A0A8S8ZRH6_SORMA</name>
<proteinExistence type="inferred from homology"/>
<comment type="subcellular location">
    <subcellularLocation>
        <location evidence="1">Membrane</location>
        <topology evidence="1">Multi-pass membrane protein</topology>
    </subcellularLocation>
</comment>
<feature type="transmembrane region" description="Helical" evidence="7">
    <location>
        <begin position="39"/>
        <end position="59"/>
    </location>
</feature>
<reference evidence="9 10" key="1">
    <citation type="submission" date="2017-07" db="EMBL/GenBank/DDBJ databases">
        <title>Genome sequence of the Sordaria macrospora wild type strain R19027.</title>
        <authorList>
            <person name="Nowrousian M."/>
            <person name="Teichert I."/>
            <person name="Kueck U."/>
        </authorList>
    </citation>
    <scope>NUCLEOTIDE SEQUENCE [LARGE SCALE GENOMIC DNA]</scope>
    <source>
        <strain evidence="9 10">R19027</strain>
        <tissue evidence="9">Mycelium</tissue>
    </source>
</reference>
<feature type="compositionally biased region" description="Basic and acidic residues" evidence="6">
    <location>
        <begin position="463"/>
        <end position="475"/>
    </location>
</feature>
<evidence type="ECO:0000256" key="2">
    <source>
        <dbReference type="ARBA" id="ARBA00022692"/>
    </source>
</evidence>
<comment type="caution">
    <text evidence="9">The sequence shown here is derived from an EMBL/GenBank/DDBJ whole genome shotgun (WGS) entry which is preliminary data.</text>
</comment>
<accession>A0A8S8ZRH6</accession>
<gene>
    <name evidence="9" type="ORF">SMACR_04913</name>
</gene>
<dbReference type="Proteomes" id="UP000433876">
    <property type="component" value="Unassembled WGS sequence"/>
</dbReference>